<gene>
    <name evidence="1" type="ORF">K470DRAFT_255777</name>
</gene>
<name>A0A6A7C4T2_9PEZI</name>
<sequence length="83" mass="8455">MSLPRALSARDRHAKALRNDLLSSLYLRIAAGLAFSGSSGILRPSRLVGDGLGVGEGTLAGTVALLLEVLGPLSDSRGDALGL</sequence>
<evidence type="ECO:0000313" key="1">
    <source>
        <dbReference type="EMBL" id="KAF2862484.1"/>
    </source>
</evidence>
<dbReference type="AlphaFoldDB" id="A0A6A7C4T2"/>
<dbReference type="Proteomes" id="UP000799421">
    <property type="component" value="Unassembled WGS sequence"/>
</dbReference>
<dbReference type="EMBL" id="MU005965">
    <property type="protein sequence ID" value="KAF2862484.1"/>
    <property type="molecule type" value="Genomic_DNA"/>
</dbReference>
<organism evidence="1 2">
    <name type="scientific">Piedraia hortae CBS 480.64</name>
    <dbReference type="NCBI Taxonomy" id="1314780"/>
    <lineage>
        <taxon>Eukaryota</taxon>
        <taxon>Fungi</taxon>
        <taxon>Dikarya</taxon>
        <taxon>Ascomycota</taxon>
        <taxon>Pezizomycotina</taxon>
        <taxon>Dothideomycetes</taxon>
        <taxon>Dothideomycetidae</taxon>
        <taxon>Capnodiales</taxon>
        <taxon>Piedraiaceae</taxon>
        <taxon>Piedraia</taxon>
    </lineage>
</organism>
<evidence type="ECO:0000313" key="2">
    <source>
        <dbReference type="Proteomes" id="UP000799421"/>
    </source>
</evidence>
<protein>
    <submittedName>
        <fullName evidence="1">Uncharacterized protein</fullName>
    </submittedName>
</protein>
<proteinExistence type="predicted"/>
<keyword evidence="2" id="KW-1185">Reference proteome</keyword>
<reference evidence="1" key="1">
    <citation type="journal article" date="2020" name="Stud. Mycol.">
        <title>101 Dothideomycetes genomes: a test case for predicting lifestyles and emergence of pathogens.</title>
        <authorList>
            <person name="Haridas S."/>
            <person name="Albert R."/>
            <person name="Binder M."/>
            <person name="Bloem J."/>
            <person name="Labutti K."/>
            <person name="Salamov A."/>
            <person name="Andreopoulos B."/>
            <person name="Baker S."/>
            <person name="Barry K."/>
            <person name="Bills G."/>
            <person name="Bluhm B."/>
            <person name="Cannon C."/>
            <person name="Castanera R."/>
            <person name="Culley D."/>
            <person name="Daum C."/>
            <person name="Ezra D."/>
            <person name="Gonzalez J."/>
            <person name="Henrissat B."/>
            <person name="Kuo A."/>
            <person name="Liang C."/>
            <person name="Lipzen A."/>
            <person name="Lutzoni F."/>
            <person name="Magnuson J."/>
            <person name="Mondo S."/>
            <person name="Nolan M."/>
            <person name="Ohm R."/>
            <person name="Pangilinan J."/>
            <person name="Park H.-J."/>
            <person name="Ramirez L."/>
            <person name="Alfaro M."/>
            <person name="Sun H."/>
            <person name="Tritt A."/>
            <person name="Yoshinaga Y."/>
            <person name="Zwiers L.-H."/>
            <person name="Turgeon B."/>
            <person name="Goodwin S."/>
            <person name="Spatafora J."/>
            <person name="Crous P."/>
            <person name="Grigoriev I."/>
        </authorList>
    </citation>
    <scope>NUCLEOTIDE SEQUENCE</scope>
    <source>
        <strain evidence="1">CBS 480.64</strain>
    </source>
</reference>
<accession>A0A6A7C4T2</accession>